<dbReference type="KEGG" id="uam:UABAM_01920"/>
<name>A0A5S9IL79_UABAM</name>
<organism evidence="2 3">
    <name type="scientific">Uabimicrobium amorphum</name>
    <dbReference type="NCBI Taxonomy" id="2596890"/>
    <lineage>
        <taxon>Bacteria</taxon>
        <taxon>Pseudomonadati</taxon>
        <taxon>Planctomycetota</taxon>
        <taxon>Candidatus Uabimicrobiia</taxon>
        <taxon>Candidatus Uabimicrobiales</taxon>
        <taxon>Candidatus Uabimicrobiaceae</taxon>
        <taxon>Candidatus Uabimicrobium</taxon>
    </lineage>
</organism>
<dbReference type="AlphaFoldDB" id="A0A5S9IL79"/>
<evidence type="ECO:0000313" key="3">
    <source>
        <dbReference type="Proteomes" id="UP000326354"/>
    </source>
</evidence>
<keyword evidence="2" id="KW-0808">Transferase</keyword>
<feature type="domain" description="Glycosyltransferase 2-like" evidence="1">
    <location>
        <begin position="7"/>
        <end position="164"/>
    </location>
</feature>
<dbReference type="InterPro" id="IPR001173">
    <property type="entry name" value="Glyco_trans_2-like"/>
</dbReference>
<protein>
    <submittedName>
        <fullName evidence="2">Glycosyl transferase</fullName>
    </submittedName>
</protein>
<dbReference type="InterPro" id="IPR029044">
    <property type="entry name" value="Nucleotide-diphossugar_trans"/>
</dbReference>
<gene>
    <name evidence="2" type="ORF">UABAM_01920</name>
</gene>
<dbReference type="Proteomes" id="UP000326354">
    <property type="component" value="Chromosome"/>
</dbReference>
<dbReference type="SUPFAM" id="SSF53448">
    <property type="entry name" value="Nucleotide-diphospho-sugar transferases"/>
    <property type="match status" value="1"/>
</dbReference>
<evidence type="ECO:0000313" key="2">
    <source>
        <dbReference type="EMBL" id="BBM83567.1"/>
    </source>
</evidence>
<dbReference type="Gene3D" id="3.90.550.10">
    <property type="entry name" value="Spore Coat Polysaccharide Biosynthesis Protein SpsA, Chain A"/>
    <property type="match status" value="1"/>
</dbReference>
<dbReference type="RefSeq" id="WP_151967762.1">
    <property type="nucleotide sequence ID" value="NZ_AP019860.1"/>
</dbReference>
<dbReference type="PANTHER" id="PTHR22916">
    <property type="entry name" value="GLYCOSYLTRANSFERASE"/>
    <property type="match status" value="1"/>
</dbReference>
<dbReference type="EMBL" id="AP019860">
    <property type="protein sequence ID" value="BBM83567.1"/>
    <property type="molecule type" value="Genomic_DNA"/>
</dbReference>
<keyword evidence="3" id="KW-1185">Reference proteome</keyword>
<dbReference type="Pfam" id="PF00535">
    <property type="entry name" value="Glycos_transf_2"/>
    <property type="match status" value="1"/>
</dbReference>
<dbReference type="PANTHER" id="PTHR22916:SF3">
    <property type="entry name" value="UDP-GLCNAC:BETAGAL BETA-1,3-N-ACETYLGLUCOSAMINYLTRANSFERASE-LIKE PROTEIN 1"/>
    <property type="match status" value="1"/>
</dbReference>
<evidence type="ECO:0000259" key="1">
    <source>
        <dbReference type="Pfam" id="PF00535"/>
    </source>
</evidence>
<reference evidence="2 3" key="1">
    <citation type="submission" date="2019-08" db="EMBL/GenBank/DDBJ databases">
        <title>Complete genome sequence of Candidatus Uab amorphum.</title>
        <authorList>
            <person name="Shiratori T."/>
            <person name="Suzuki S."/>
            <person name="Kakizawa Y."/>
            <person name="Ishida K."/>
        </authorList>
    </citation>
    <scope>NUCLEOTIDE SEQUENCE [LARGE SCALE GENOMIC DNA]</scope>
    <source>
        <strain evidence="2 3">SRT547</strain>
    </source>
</reference>
<proteinExistence type="predicted"/>
<dbReference type="GO" id="GO:0016758">
    <property type="term" value="F:hexosyltransferase activity"/>
    <property type="evidence" value="ECO:0007669"/>
    <property type="project" value="UniProtKB-ARBA"/>
</dbReference>
<dbReference type="OrthoDB" id="9772170at2"/>
<accession>A0A5S9IL79</accession>
<sequence length="276" mass="32003">MINNLVTVIIPTFNRASFLEKCITAVLEQLHKRIEIIIVDDGSTDNTPQVLSTYKHQLKIITQENNGVSCARNVGIREAKGDFIAFCDSDDYWLPKKITLQLEVFKQNKDAMLCHTNEIWIRNGKRVNPKKKHQKFSGDIFEKCLDMCTVSPSSIIMRREFFDVVGNFDEDLPACEDYDLWIRGALRYPFYYLEEPLIIKNGGHEDQLSKKYWGMDRFRIQSLYKCLHNEKLTPEQQKAIALAIIKKCEIFIQGAKKRGNQEEKYTKILGEVSSLI</sequence>